<reference evidence="1" key="1">
    <citation type="submission" date="2023-06" db="EMBL/GenBank/DDBJ databases">
        <title>Genomic analysis of the entomopathogenic nematode Steinernema hermaphroditum.</title>
        <authorList>
            <person name="Schwarz E.M."/>
            <person name="Heppert J.K."/>
            <person name="Baniya A."/>
            <person name="Schwartz H.T."/>
            <person name="Tan C.-H."/>
            <person name="Antoshechkin I."/>
            <person name="Sternberg P.W."/>
            <person name="Goodrich-Blair H."/>
            <person name="Dillman A.R."/>
        </authorList>
    </citation>
    <scope>NUCLEOTIDE SEQUENCE</scope>
    <source>
        <strain evidence="1">PS9179</strain>
        <tissue evidence="1">Whole animal</tissue>
    </source>
</reference>
<evidence type="ECO:0000313" key="1">
    <source>
        <dbReference type="EMBL" id="KAK0420763.1"/>
    </source>
</evidence>
<proteinExistence type="predicted"/>
<gene>
    <name evidence="1" type="ORF">QR680_014871</name>
</gene>
<dbReference type="AlphaFoldDB" id="A0AA39ICM1"/>
<keyword evidence="2" id="KW-1185">Reference proteome</keyword>
<accession>A0AA39ICM1</accession>
<dbReference type="Proteomes" id="UP001175271">
    <property type="component" value="Unassembled WGS sequence"/>
</dbReference>
<dbReference type="EMBL" id="JAUCMV010000002">
    <property type="protein sequence ID" value="KAK0420763.1"/>
    <property type="molecule type" value="Genomic_DNA"/>
</dbReference>
<organism evidence="1 2">
    <name type="scientific">Steinernema hermaphroditum</name>
    <dbReference type="NCBI Taxonomy" id="289476"/>
    <lineage>
        <taxon>Eukaryota</taxon>
        <taxon>Metazoa</taxon>
        <taxon>Ecdysozoa</taxon>
        <taxon>Nematoda</taxon>
        <taxon>Chromadorea</taxon>
        <taxon>Rhabditida</taxon>
        <taxon>Tylenchina</taxon>
        <taxon>Panagrolaimomorpha</taxon>
        <taxon>Strongyloidoidea</taxon>
        <taxon>Steinernematidae</taxon>
        <taxon>Steinernema</taxon>
    </lineage>
</organism>
<comment type="caution">
    <text evidence="1">The sequence shown here is derived from an EMBL/GenBank/DDBJ whole genome shotgun (WGS) entry which is preliminary data.</text>
</comment>
<name>A0AA39ICM1_9BILA</name>
<sequence>MAQSMSFNYQSLLASKQCGKTLLDLPVDSRGCIDMELLKTTLDPVDFFVLSVLTGADIDRFGLLDALEEEQVENLPTNYALISAFSTLRHGSTLDCTWLLKGAVMEAVEFQCYRSLEDLFSRIEFVDEEYQAKDLLEDCRDELSEEVMRIFEKYID</sequence>
<evidence type="ECO:0000313" key="2">
    <source>
        <dbReference type="Proteomes" id="UP001175271"/>
    </source>
</evidence>
<protein>
    <submittedName>
        <fullName evidence="1">Uncharacterized protein</fullName>
    </submittedName>
</protein>